<keyword evidence="2" id="KW-0813">Transport</keyword>
<evidence type="ECO:0000313" key="5">
    <source>
        <dbReference type="Proteomes" id="UP001163203"/>
    </source>
</evidence>
<reference evidence="4" key="1">
    <citation type="submission" date="2022-11" db="EMBL/GenBank/DDBJ databases">
        <authorList>
            <person name="Mo P."/>
        </authorList>
    </citation>
    <scope>NUCLEOTIDE SEQUENCE</scope>
    <source>
        <strain evidence="4">HUAS 11-8</strain>
    </source>
</reference>
<dbReference type="Proteomes" id="UP001163203">
    <property type="component" value="Chromosome"/>
</dbReference>
<dbReference type="InterPro" id="IPR006059">
    <property type="entry name" value="SBP"/>
</dbReference>
<dbReference type="SUPFAM" id="SSF53850">
    <property type="entry name" value="Periplasmic binding protein-like II"/>
    <property type="match status" value="1"/>
</dbReference>
<accession>A0ABY7B866</accession>
<dbReference type="EMBL" id="CP113836">
    <property type="protein sequence ID" value="WAL68114.1"/>
    <property type="molecule type" value="Genomic_DNA"/>
</dbReference>
<dbReference type="RefSeq" id="WP_268758209.1">
    <property type="nucleotide sequence ID" value="NZ_CP113836.1"/>
</dbReference>
<dbReference type="Gene3D" id="3.40.190.10">
    <property type="entry name" value="Periplasmic binding protein-like II"/>
    <property type="match status" value="2"/>
</dbReference>
<feature type="signal peptide" evidence="3">
    <location>
        <begin position="1"/>
        <end position="31"/>
    </location>
</feature>
<name>A0ABY7B866_9PSEU</name>
<proteinExistence type="inferred from homology"/>
<keyword evidence="3" id="KW-0732">Signal</keyword>
<dbReference type="PROSITE" id="PS51257">
    <property type="entry name" value="PROKAR_LIPOPROTEIN"/>
    <property type="match status" value="1"/>
</dbReference>
<dbReference type="InterPro" id="IPR050490">
    <property type="entry name" value="Bact_solute-bd_prot1"/>
</dbReference>
<evidence type="ECO:0000256" key="3">
    <source>
        <dbReference type="SAM" id="SignalP"/>
    </source>
</evidence>
<keyword evidence="5" id="KW-1185">Reference proteome</keyword>
<dbReference type="Pfam" id="PF01547">
    <property type="entry name" value="SBP_bac_1"/>
    <property type="match status" value="1"/>
</dbReference>
<evidence type="ECO:0000256" key="2">
    <source>
        <dbReference type="ARBA" id="ARBA00022448"/>
    </source>
</evidence>
<feature type="chain" id="PRO_5045622656" evidence="3">
    <location>
        <begin position="32"/>
        <end position="455"/>
    </location>
</feature>
<protein>
    <submittedName>
        <fullName evidence="4">Extracellular solute-binding protein</fullName>
    </submittedName>
</protein>
<dbReference type="PANTHER" id="PTHR43649">
    <property type="entry name" value="ARABINOSE-BINDING PROTEIN-RELATED"/>
    <property type="match status" value="1"/>
</dbReference>
<gene>
    <name evidence="4" type="ORF">ORV05_10220</name>
</gene>
<evidence type="ECO:0000313" key="4">
    <source>
        <dbReference type="EMBL" id="WAL68114.1"/>
    </source>
</evidence>
<comment type="similarity">
    <text evidence="1">Belongs to the bacterial solute-binding protein 1 family.</text>
</comment>
<dbReference type="PANTHER" id="PTHR43649:SF29">
    <property type="entry name" value="OSMOPROTECTIVE COMPOUNDS-BINDING PROTEIN GGTB"/>
    <property type="match status" value="1"/>
</dbReference>
<sequence>MDMNRRGFAVRLLLALLAAVLAATACTSANGGDGPVTVLASWSGEEQKAFEAVLAEFTAQTGIRVEYRPATRALDQELRKDLQTGTQADLAVLSSPGQLAPFAAEGALQPLDDVLGDQNGRYGPQWSSVQSVIDPAGGTRTYAVPVKVSLKSVIWYNPGALKQLLGADWTEPPKTWAQLVDLTGRIAAHGGTPWCLGMESTPVSGWPGTDWIEDILLHRFEPAVYQGWADGAAPRFDSPELAEALTAWAELVSEPGHVNGGSEGALLTGFADAGQALFTTPKPGCYLYHAASVDNTKNRLQPGKDFDFFPFPKTGEASSGVNEVSADFAVLVRQTPQAKELVKFLASDAAQGIWPARPGSGALSPDRAIGLGVYPDEVSRSMARILTGSPICLDASDLMPSSLSNAFNQAMLAFLSDPARYADPANVHALLANLDKVAAQAYPGNRALNYHCGQF</sequence>
<organism evidence="4 5">
    <name type="scientific">Amycolatopsis cynarae</name>
    <dbReference type="NCBI Taxonomy" id="2995223"/>
    <lineage>
        <taxon>Bacteria</taxon>
        <taxon>Bacillati</taxon>
        <taxon>Actinomycetota</taxon>
        <taxon>Actinomycetes</taxon>
        <taxon>Pseudonocardiales</taxon>
        <taxon>Pseudonocardiaceae</taxon>
        <taxon>Amycolatopsis</taxon>
    </lineage>
</organism>
<evidence type="ECO:0000256" key="1">
    <source>
        <dbReference type="ARBA" id="ARBA00008520"/>
    </source>
</evidence>